<evidence type="ECO:0000256" key="4">
    <source>
        <dbReference type="ARBA" id="ARBA00022777"/>
    </source>
</evidence>
<dbReference type="InterPro" id="IPR045269">
    <property type="entry name" value="Atg1-like"/>
</dbReference>
<dbReference type="SUPFAM" id="SSF56112">
    <property type="entry name" value="Protein kinase-like (PK-like)"/>
    <property type="match status" value="1"/>
</dbReference>
<keyword evidence="2" id="KW-0808">Transferase</keyword>
<keyword evidence="5" id="KW-0067">ATP-binding</keyword>
<dbReference type="EC" id="2.7.11.1" evidence="1"/>
<dbReference type="GO" id="GO:0005524">
    <property type="term" value="F:ATP binding"/>
    <property type="evidence" value="ECO:0007669"/>
    <property type="project" value="UniProtKB-KW"/>
</dbReference>
<gene>
    <name evidence="8" type="ORF">BB560_003307</name>
</gene>
<dbReference type="Proteomes" id="UP000245609">
    <property type="component" value="Unassembled WGS sequence"/>
</dbReference>
<evidence type="ECO:0000313" key="9">
    <source>
        <dbReference type="Proteomes" id="UP000245609"/>
    </source>
</evidence>
<dbReference type="InterPro" id="IPR011009">
    <property type="entry name" value="Kinase-like_dom_sf"/>
</dbReference>
<evidence type="ECO:0000256" key="2">
    <source>
        <dbReference type="ARBA" id="ARBA00022679"/>
    </source>
</evidence>
<evidence type="ECO:0000313" key="8">
    <source>
        <dbReference type="EMBL" id="PVV02252.1"/>
    </source>
</evidence>
<keyword evidence="4" id="KW-0418">Kinase</keyword>
<dbReference type="GO" id="GO:0005776">
    <property type="term" value="C:autophagosome"/>
    <property type="evidence" value="ECO:0007669"/>
    <property type="project" value="TreeGrafter"/>
</dbReference>
<dbReference type="InterPro" id="IPR000719">
    <property type="entry name" value="Prot_kinase_dom"/>
</dbReference>
<dbReference type="GO" id="GO:0005829">
    <property type="term" value="C:cytosol"/>
    <property type="evidence" value="ECO:0007669"/>
    <property type="project" value="TreeGrafter"/>
</dbReference>
<proteinExistence type="predicted"/>
<dbReference type="GO" id="GO:0000407">
    <property type="term" value="C:phagophore assembly site"/>
    <property type="evidence" value="ECO:0007669"/>
    <property type="project" value="TreeGrafter"/>
</dbReference>
<dbReference type="Gene3D" id="1.10.510.10">
    <property type="entry name" value="Transferase(Phosphotransferase) domain 1"/>
    <property type="match status" value="2"/>
</dbReference>
<name>A0A2T9ZCG2_9FUNG</name>
<keyword evidence="3" id="KW-0547">Nucleotide-binding</keyword>
<feature type="domain" description="Protein kinase" evidence="7">
    <location>
        <begin position="192"/>
        <end position="582"/>
    </location>
</feature>
<dbReference type="AlphaFoldDB" id="A0A2T9ZCG2"/>
<dbReference type="PANTHER" id="PTHR24348">
    <property type="entry name" value="SERINE/THREONINE-PROTEIN KINASE UNC-51-RELATED"/>
    <property type="match status" value="1"/>
</dbReference>
<evidence type="ECO:0000256" key="1">
    <source>
        <dbReference type="ARBA" id="ARBA00012513"/>
    </source>
</evidence>
<evidence type="ECO:0000259" key="7">
    <source>
        <dbReference type="PROSITE" id="PS50011"/>
    </source>
</evidence>
<dbReference type="PROSITE" id="PS50011">
    <property type="entry name" value="PROTEIN_KINASE_DOM"/>
    <property type="match status" value="1"/>
</dbReference>
<dbReference type="InterPro" id="IPR008271">
    <property type="entry name" value="Ser/Thr_kinase_AS"/>
</dbReference>
<evidence type="ECO:0000256" key="5">
    <source>
        <dbReference type="ARBA" id="ARBA00022840"/>
    </source>
</evidence>
<dbReference type="OrthoDB" id="6513151at2759"/>
<dbReference type="Pfam" id="PF00069">
    <property type="entry name" value="Pkinase"/>
    <property type="match status" value="2"/>
</dbReference>
<dbReference type="PROSITE" id="PS00108">
    <property type="entry name" value="PROTEIN_KINASE_ST"/>
    <property type="match status" value="1"/>
</dbReference>
<evidence type="ECO:0000256" key="6">
    <source>
        <dbReference type="SAM" id="MobiDB-lite"/>
    </source>
</evidence>
<dbReference type="GO" id="GO:0000045">
    <property type="term" value="P:autophagosome assembly"/>
    <property type="evidence" value="ECO:0007669"/>
    <property type="project" value="TreeGrafter"/>
</dbReference>
<reference evidence="8 9" key="1">
    <citation type="journal article" date="2018" name="MBio">
        <title>Comparative Genomics Reveals the Core Gene Toolbox for the Fungus-Insect Symbiosis.</title>
        <authorList>
            <person name="Wang Y."/>
            <person name="Stata M."/>
            <person name="Wang W."/>
            <person name="Stajich J.E."/>
            <person name="White M.M."/>
            <person name="Moncalvo J.M."/>
        </authorList>
    </citation>
    <scope>NUCLEOTIDE SEQUENCE [LARGE SCALE GENOMIC DNA]</scope>
    <source>
        <strain evidence="8 9">SC-DP-2</strain>
    </source>
</reference>
<sequence length="606" mass="68973">MINYDYSANILEQRKMNGIVSTHKNINENRGQFTNYPNTNASVLGNQTKFLKSLASNQNASTKTINESSIDEYKWNKYYHNNMHQNNGQATNFGFSIVNTERNLQNIIDTSKYLPNSTSYKNSRDREPSLEEYNNDSQKTLVNDHSKNELYNYNTDPEKYIDYTKQQDKENAIDGSLSITIRPIGYMDVQFGKPEKLVGQGTGGKVNLHRCRVRNRLVAIKGFNKQAKNASGEKVARSCLAELAISVNVNHENVIRTLDVIMEYDHTYFCVMEYCQTDMFSLLQEREVEPTELHCYFGQLCEGIRYLHSKGIAHRDLKLDNICITANGTLKIVDFGCATIFKRKVPIVMQQVHGSSDQTLNDKQVYQNYLSNKGVESVHMVRSDNYMYGTNPPHPSHQSSASYENPKLSKIRADYNKSYGKGISSTDIKDGGFYSAENNDVPNTELLQNQINGYKGASQYPPSNYSRYYQKYAYVDLPSHGLCGSDPYIAPELYIYDSYEAKKVDVWAAGIIFLSMKNLHFPWDVANSLKDKNFATYTKMPSAFINIWLKGDPGPINLISKMLALQPSARITIDSVFSDPWFSTLSICSTECIKQNHTHKISIQEI</sequence>
<dbReference type="STRING" id="133381.A0A2T9ZCG2"/>
<dbReference type="EMBL" id="MBFS01000545">
    <property type="protein sequence ID" value="PVV02252.1"/>
    <property type="molecule type" value="Genomic_DNA"/>
</dbReference>
<protein>
    <recommendedName>
        <fullName evidence="1">non-specific serine/threonine protein kinase</fullName>
        <ecNumber evidence="1">2.7.11.1</ecNumber>
    </recommendedName>
</protein>
<dbReference type="GO" id="GO:0010506">
    <property type="term" value="P:regulation of autophagy"/>
    <property type="evidence" value="ECO:0007669"/>
    <property type="project" value="InterPro"/>
</dbReference>
<organism evidence="8 9">
    <name type="scientific">Smittium megazygosporum</name>
    <dbReference type="NCBI Taxonomy" id="133381"/>
    <lineage>
        <taxon>Eukaryota</taxon>
        <taxon>Fungi</taxon>
        <taxon>Fungi incertae sedis</taxon>
        <taxon>Zoopagomycota</taxon>
        <taxon>Kickxellomycotina</taxon>
        <taxon>Harpellomycetes</taxon>
        <taxon>Harpellales</taxon>
        <taxon>Legeriomycetaceae</taxon>
        <taxon>Smittium</taxon>
    </lineage>
</organism>
<dbReference type="SMART" id="SM00220">
    <property type="entry name" value="S_TKc"/>
    <property type="match status" value="1"/>
</dbReference>
<keyword evidence="9" id="KW-1185">Reference proteome</keyword>
<feature type="region of interest" description="Disordered" evidence="6">
    <location>
        <begin position="115"/>
        <end position="137"/>
    </location>
</feature>
<dbReference type="GO" id="GO:0016020">
    <property type="term" value="C:membrane"/>
    <property type="evidence" value="ECO:0007669"/>
    <property type="project" value="TreeGrafter"/>
</dbReference>
<dbReference type="PANTHER" id="PTHR24348:SF22">
    <property type="entry name" value="NON-SPECIFIC SERINE_THREONINE PROTEIN KINASE"/>
    <property type="match status" value="1"/>
</dbReference>
<evidence type="ECO:0000256" key="3">
    <source>
        <dbReference type="ARBA" id="ARBA00022741"/>
    </source>
</evidence>
<comment type="caution">
    <text evidence="8">The sequence shown here is derived from an EMBL/GenBank/DDBJ whole genome shotgun (WGS) entry which is preliminary data.</text>
</comment>
<dbReference type="GO" id="GO:0004674">
    <property type="term" value="F:protein serine/threonine kinase activity"/>
    <property type="evidence" value="ECO:0007669"/>
    <property type="project" value="UniProtKB-EC"/>
</dbReference>
<accession>A0A2T9ZCG2</accession>